<evidence type="ECO:0000256" key="7">
    <source>
        <dbReference type="ARBA" id="ARBA00022679"/>
    </source>
</evidence>
<dbReference type="InterPro" id="IPR003758">
    <property type="entry name" value="LpxK"/>
</dbReference>
<dbReference type="SUPFAM" id="SSF52540">
    <property type="entry name" value="P-loop containing nucleoside triphosphate hydrolases"/>
    <property type="match status" value="1"/>
</dbReference>
<dbReference type="RefSeq" id="WP_011941669.1">
    <property type="nucleotide sequence ID" value="NC_009484.1"/>
</dbReference>
<comment type="function">
    <text evidence="1 13">Transfers the gamma-phosphate of ATP to the 4'-position of a tetraacyldisaccharide 1-phosphate intermediate (termed DS-1-P) to form tetraacyldisaccharide 1,4'-bis-phosphate (lipid IVA).</text>
</comment>
<dbReference type="GO" id="GO:0009029">
    <property type="term" value="F:lipid-A 4'-kinase activity"/>
    <property type="evidence" value="ECO:0007669"/>
    <property type="project" value="UniProtKB-UniRule"/>
</dbReference>
<evidence type="ECO:0000256" key="12">
    <source>
        <dbReference type="ARBA" id="ARBA00029757"/>
    </source>
</evidence>
<keyword evidence="7 13" id="KW-0808">Transferase</keyword>
<name>A5FW89_ACICJ</name>
<evidence type="ECO:0000256" key="8">
    <source>
        <dbReference type="ARBA" id="ARBA00022741"/>
    </source>
</evidence>
<dbReference type="GO" id="GO:0005886">
    <property type="term" value="C:plasma membrane"/>
    <property type="evidence" value="ECO:0007669"/>
    <property type="project" value="TreeGrafter"/>
</dbReference>
<dbReference type="EMBL" id="CP000697">
    <property type="protein sequence ID" value="ABQ29871.1"/>
    <property type="molecule type" value="Genomic_DNA"/>
</dbReference>
<dbReference type="KEGG" id="acr:Acry_0650"/>
<dbReference type="AlphaFoldDB" id="A5FW89"/>
<comment type="similarity">
    <text evidence="13">Belongs to the LpxK family.</text>
</comment>
<keyword evidence="9 13" id="KW-0418">Kinase</keyword>
<evidence type="ECO:0000256" key="13">
    <source>
        <dbReference type="HAMAP-Rule" id="MF_00409"/>
    </source>
</evidence>
<dbReference type="HOGENOM" id="CLU_038816_0_0_5"/>
<dbReference type="GO" id="GO:0009244">
    <property type="term" value="P:lipopolysaccharide core region biosynthetic process"/>
    <property type="evidence" value="ECO:0007669"/>
    <property type="project" value="TreeGrafter"/>
</dbReference>
<feature type="binding site" evidence="13">
    <location>
        <begin position="50"/>
        <end position="57"/>
    </location>
    <ligand>
        <name>ATP</name>
        <dbReference type="ChEBI" id="CHEBI:30616"/>
    </ligand>
</feature>
<keyword evidence="15" id="KW-1185">Reference proteome</keyword>
<evidence type="ECO:0000313" key="14">
    <source>
        <dbReference type="EMBL" id="ABQ29871.1"/>
    </source>
</evidence>
<keyword evidence="11 13" id="KW-0443">Lipid metabolism</keyword>
<comment type="pathway">
    <text evidence="2 13">Glycolipid biosynthesis; lipid IV(A) biosynthesis; lipid IV(A) from (3R)-3-hydroxytetradecanoyl-[acyl-carrier-protein] and UDP-N-acetyl-alpha-D-glucosamine: step 6/6.</text>
</comment>
<evidence type="ECO:0000256" key="3">
    <source>
        <dbReference type="ARBA" id="ARBA00012071"/>
    </source>
</evidence>
<evidence type="ECO:0000256" key="9">
    <source>
        <dbReference type="ARBA" id="ARBA00022777"/>
    </source>
</evidence>
<gene>
    <name evidence="13" type="primary">lpxK</name>
    <name evidence="14" type="ordered locus">Acry_0650</name>
</gene>
<dbReference type="GO" id="GO:0009245">
    <property type="term" value="P:lipid A biosynthetic process"/>
    <property type="evidence" value="ECO:0007669"/>
    <property type="project" value="UniProtKB-UniRule"/>
</dbReference>
<keyword evidence="10 13" id="KW-0067">ATP-binding</keyword>
<dbReference type="InterPro" id="IPR027417">
    <property type="entry name" value="P-loop_NTPase"/>
</dbReference>
<dbReference type="eggNOG" id="COG1663">
    <property type="taxonomic scope" value="Bacteria"/>
</dbReference>
<keyword evidence="5 13" id="KW-0444">Lipid biosynthesis</keyword>
<comment type="catalytic activity">
    <reaction evidence="13">
        <text>a lipid A disaccharide + ATP = a lipid IVA + ADP + H(+)</text>
        <dbReference type="Rhea" id="RHEA:67840"/>
        <dbReference type="ChEBI" id="CHEBI:15378"/>
        <dbReference type="ChEBI" id="CHEBI:30616"/>
        <dbReference type="ChEBI" id="CHEBI:176343"/>
        <dbReference type="ChEBI" id="CHEBI:176425"/>
        <dbReference type="ChEBI" id="CHEBI:456216"/>
        <dbReference type="EC" id="2.7.1.130"/>
    </reaction>
</comment>
<dbReference type="PANTHER" id="PTHR42724">
    <property type="entry name" value="TETRAACYLDISACCHARIDE 4'-KINASE"/>
    <property type="match status" value="1"/>
</dbReference>
<dbReference type="Proteomes" id="UP000000245">
    <property type="component" value="Chromosome"/>
</dbReference>
<sequence>MRAPAFWTTDAFPAPLLAPLGAITRALTARRVARPGFRSGARVFCAGNAGVGGAGKTILARHLLARLADRGETVFALTRGHGGRLAGPLRVDPARHGAAEVGDEALLLAATAPTIVARDRAAGAAFAVAAGATAIVMDDGLQNPDPVKTASFLVIDGGAGFGNGRLLPAGPLREPVEAAARRCAAAVLIGADRTGARAALPPSLPVLTARLVTDAGQLAGARVLGFAGIGRPEKFFESLSDAGAEIAGTLPFPDHHAYRPADLARLDAEASRLGARLATTAKDAVKLPPAFRARCAVIEAGLAFDDPAALDRFLT</sequence>
<dbReference type="STRING" id="349163.Acry_0650"/>
<evidence type="ECO:0000256" key="10">
    <source>
        <dbReference type="ARBA" id="ARBA00022840"/>
    </source>
</evidence>
<dbReference type="HAMAP" id="MF_00409">
    <property type="entry name" value="LpxK"/>
    <property type="match status" value="1"/>
</dbReference>
<evidence type="ECO:0000256" key="4">
    <source>
        <dbReference type="ARBA" id="ARBA00016436"/>
    </source>
</evidence>
<dbReference type="EC" id="2.7.1.130" evidence="3 13"/>
<dbReference type="NCBIfam" id="TIGR00682">
    <property type="entry name" value="lpxK"/>
    <property type="match status" value="1"/>
</dbReference>
<evidence type="ECO:0000256" key="2">
    <source>
        <dbReference type="ARBA" id="ARBA00004870"/>
    </source>
</evidence>
<protein>
    <recommendedName>
        <fullName evidence="4 13">Tetraacyldisaccharide 4'-kinase</fullName>
        <ecNumber evidence="3 13">2.7.1.130</ecNumber>
    </recommendedName>
    <alternativeName>
        <fullName evidence="12 13">Lipid A 4'-kinase</fullName>
    </alternativeName>
</protein>
<accession>A5FW89</accession>
<evidence type="ECO:0000256" key="5">
    <source>
        <dbReference type="ARBA" id="ARBA00022516"/>
    </source>
</evidence>
<reference evidence="14 15" key="1">
    <citation type="submission" date="2007-05" db="EMBL/GenBank/DDBJ databases">
        <title>Complete sequence of chromosome of Acidiphilium cryptum JF-5.</title>
        <authorList>
            <consortium name="US DOE Joint Genome Institute"/>
            <person name="Copeland A."/>
            <person name="Lucas S."/>
            <person name="Lapidus A."/>
            <person name="Barry K."/>
            <person name="Detter J.C."/>
            <person name="Glavina del Rio T."/>
            <person name="Hammon N."/>
            <person name="Israni S."/>
            <person name="Dalin E."/>
            <person name="Tice H."/>
            <person name="Pitluck S."/>
            <person name="Sims D."/>
            <person name="Brettin T."/>
            <person name="Bruce D."/>
            <person name="Han C."/>
            <person name="Schmutz J."/>
            <person name="Larimer F."/>
            <person name="Land M."/>
            <person name="Hauser L."/>
            <person name="Kyrpides N."/>
            <person name="Kim E."/>
            <person name="Magnuson T."/>
            <person name="Richardson P."/>
        </authorList>
    </citation>
    <scope>NUCLEOTIDE SEQUENCE [LARGE SCALE GENOMIC DNA]</scope>
    <source>
        <strain evidence="14 15">JF-5</strain>
    </source>
</reference>
<keyword evidence="6 13" id="KW-0441">Lipid A biosynthesis</keyword>
<evidence type="ECO:0000256" key="1">
    <source>
        <dbReference type="ARBA" id="ARBA00002274"/>
    </source>
</evidence>
<organism evidence="14 15">
    <name type="scientific">Acidiphilium cryptum (strain JF-5)</name>
    <dbReference type="NCBI Taxonomy" id="349163"/>
    <lineage>
        <taxon>Bacteria</taxon>
        <taxon>Pseudomonadati</taxon>
        <taxon>Pseudomonadota</taxon>
        <taxon>Alphaproteobacteria</taxon>
        <taxon>Acetobacterales</taxon>
        <taxon>Acidocellaceae</taxon>
        <taxon>Acidiphilium</taxon>
    </lineage>
</organism>
<evidence type="ECO:0000256" key="11">
    <source>
        <dbReference type="ARBA" id="ARBA00023098"/>
    </source>
</evidence>
<evidence type="ECO:0000313" key="15">
    <source>
        <dbReference type="Proteomes" id="UP000000245"/>
    </source>
</evidence>
<dbReference type="GO" id="GO:0005524">
    <property type="term" value="F:ATP binding"/>
    <property type="evidence" value="ECO:0007669"/>
    <property type="project" value="UniProtKB-UniRule"/>
</dbReference>
<dbReference type="PANTHER" id="PTHR42724:SF1">
    <property type="entry name" value="TETRAACYLDISACCHARIDE 4'-KINASE, MITOCHONDRIAL-RELATED"/>
    <property type="match status" value="1"/>
</dbReference>
<dbReference type="UniPathway" id="UPA00359">
    <property type="reaction ID" value="UER00482"/>
</dbReference>
<keyword evidence="8 13" id="KW-0547">Nucleotide-binding</keyword>
<dbReference type="Pfam" id="PF02606">
    <property type="entry name" value="LpxK"/>
    <property type="match status" value="1"/>
</dbReference>
<evidence type="ECO:0000256" key="6">
    <source>
        <dbReference type="ARBA" id="ARBA00022556"/>
    </source>
</evidence>
<proteinExistence type="inferred from homology"/>